<dbReference type="PANTHER" id="PTHR10762">
    <property type="entry name" value="DIPHTHAMIDE BIOSYNTHESIS PROTEIN"/>
    <property type="match status" value="1"/>
</dbReference>
<reference evidence="9 10" key="1">
    <citation type="submission" date="2019-10" db="EMBL/GenBank/DDBJ databases">
        <authorList>
            <person name="Palmer J.M."/>
        </authorList>
    </citation>
    <scope>NUCLEOTIDE SEQUENCE [LARGE SCALE GENOMIC DNA]</scope>
    <source>
        <strain evidence="9 10">TWF718</strain>
    </source>
</reference>
<dbReference type="Pfam" id="PF01866">
    <property type="entry name" value="Diphthamide_syn"/>
    <property type="match status" value="1"/>
</dbReference>
<evidence type="ECO:0000256" key="2">
    <source>
        <dbReference type="ARBA" id="ARBA00005156"/>
    </source>
</evidence>
<evidence type="ECO:0000256" key="8">
    <source>
        <dbReference type="SAM" id="MobiDB-lite"/>
    </source>
</evidence>
<comment type="function">
    <text evidence="7">Required for the first step of diphthamide biosynthesis, a post-translational modification of histidine which occurs in elongation factor 2. DPH1 and DPH2 transfer a 3-amino-3-carboxypropyl (ACP) group from S-adenosyl-L-methionine (SAM) to a histidine residue, the reaction is assisted by a reduction system comprising DPH3 and a NADH-dependent reductase. Facilitates the reduction of the catalytic iron-sulfur cluster found in the DPH1 subunit.</text>
</comment>
<feature type="region of interest" description="Disordered" evidence="8">
    <location>
        <begin position="76"/>
        <end position="96"/>
    </location>
</feature>
<comment type="pathway">
    <text evidence="2 7">Protein modification; peptidyl-diphthamide biosynthesis.</text>
</comment>
<dbReference type="InterPro" id="IPR016435">
    <property type="entry name" value="DPH1/DPH2"/>
</dbReference>
<evidence type="ECO:0000256" key="5">
    <source>
        <dbReference type="ARBA" id="ARBA00023004"/>
    </source>
</evidence>
<dbReference type="FunFam" id="3.40.50.11860:FF:000001">
    <property type="entry name" value="2-(3-amino-3-carboxypropyl)histidine synthase subunit 2"/>
    <property type="match status" value="1"/>
</dbReference>
<evidence type="ECO:0000256" key="6">
    <source>
        <dbReference type="ARBA" id="ARBA00023014"/>
    </source>
</evidence>
<evidence type="ECO:0000256" key="7">
    <source>
        <dbReference type="RuleBase" id="RU364133"/>
    </source>
</evidence>
<dbReference type="InterPro" id="IPR042263">
    <property type="entry name" value="DPH1/DPH2_1"/>
</dbReference>
<keyword evidence="10" id="KW-1185">Reference proteome</keyword>
<evidence type="ECO:0000313" key="10">
    <source>
        <dbReference type="Proteomes" id="UP001313282"/>
    </source>
</evidence>
<evidence type="ECO:0000313" key="9">
    <source>
        <dbReference type="EMBL" id="KAK6348520.1"/>
    </source>
</evidence>
<dbReference type="Proteomes" id="UP001313282">
    <property type="component" value="Unassembled WGS sequence"/>
</dbReference>
<dbReference type="SFLD" id="SFLDS00032">
    <property type="entry name" value="Radical_SAM_3-amino-3-carboxyp"/>
    <property type="match status" value="1"/>
</dbReference>
<keyword evidence="6 7" id="KW-0411">Iron-sulfur</keyword>
<dbReference type="Gene3D" id="3.40.50.11860">
    <property type="entry name" value="Diphthamide synthesis DPH1/DPH2 domain 3"/>
    <property type="match status" value="1"/>
</dbReference>
<keyword evidence="4 7" id="KW-0479">Metal-binding</keyword>
<comment type="cofactor">
    <cofactor evidence="1">
        <name>[4Fe-4S] cluster</name>
        <dbReference type="ChEBI" id="CHEBI:49883"/>
    </cofactor>
</comment>
<dbReference type="EMBL" id="JAVHNR010000003">
    <property type="protein sequence ID" value="KAK6348520.1"/>
    <property type="molecule type" value="Genomic_DNA"/>
</dbReference>
<dbReference type="SFLD" id="SFLDG01121">
    <property type="entry name" value="Diphthamide_biosynthesis"/>
    <property type="match status" value="1"/>
</dbReference>
<dbReference type="GO" id="GO:0017183">
    <property type="term" value="P:protein histidyl modification to diphthamide"/>
    <property type="evidence" value="ECO:0007669"/>
    <property type="project" value="InterPro"/>
</dbReference>
<evidence type="ECO:0000256" key="1">
    <source>
        <dbReference type="ARBA" id="ARBA00001966"/>
    </source>
</evidence>
<dbReference type="NCBIfam" id="TIGR00322">
    <property type="entry name" value="diphth2_R"/>
    <property type="match status" value="1"/>
</dbReference>
<keyword evidence="5 7" id="KW-0408">Iron</keyword>
<evidence type="ECO:0000256" key="3">
    <source>
        <dbReference type="ARBA" id="ARBA00006179"/>
    </source>
</evidence>
<comment type="caution">
    <text evidence="9">The sequence shown here is derived from an EMBL/GenBank/DDBJ whole genome shotgun (WGS) entry which is preliminary data.</text>
</comment>
<dbReference type="GO" id="GO:0090560">
    <property type="term" value="F:2-(3-amino-3-carboxypropyl)histidine synthase activity"/>
    <property type="evidence" value="ECO:0007669"/>
    <property type="project" value="InterPro"/>
</dbReference>
<dbReference type="Gene3D" id="3.40.50.11840">
    <property type="entry name" value="Diphthamide synthesis DPH1/DPH2 domain 1"/>
    <property type="match status" value="1"/>
</dbReference>
<dbReference type="InterPro" id="IPR042265">
    <property type="entry name" value="DPH1/DPH2_3"/>
</dbReference>
<dbReference type="SFLD" id="SFLDF00408">
    <property type="entry name" value="Diphthamide_biosynthesis_famil"/>
    <property type="match status" value="1"/>
</dbReference>
<accession>A0AAN8RE87</accession>
<keyword evidence="7" id="KW-0963">Cytoplasm</keyword>
<dbReference type="AlphaFoldDB" id="A0AAN8RE87"/>
<dbReference type="PANTHER" id="PTHR10762:SF2">
    <property type="entry name" value="2-(3-AMINO-3-CARBOXYPROPYL)HISTIDINE SYNTHASE SUBUNIT 2"/>
    <property type="match status" value="1"/>
</dbReference>
<feature type="compositionally biased region" description="Acidic residues" evidence="8">
    <location>
        <begin position="417"/>
        <end position="436"/>
    </location>
</feature>
<proteinExistence type="inferred from homology"/>
<protein>
    <recommendedName>
        <fullName evidence="7">2-(3-amino-3-carboxypropyl)histidine synthase subunit 2</fullName>
    </recommendedName>
</protein>
<dbReference type="InterPro" id="IPR010014">
    <property type="entry name" value="DHP2"/>
</dbReference>
<dbReference type="GO" id="GO:0051536">
    <property type="term" value="F:iron-sulfur cluster binding"/>
    <property type="evidence" value="ECO:0007669"/>
    <property type="project" value="UniProtKB-KW"/>
</dbReference>
<name>A0AAN8RE87_9PEZI</name>
<dbReference type="GO" id="GO:0046872">
    <property type="term" value="F:metal ion binding"/>
    <property type="evidence" value="ECO:0007669"/>
    <property type="project" value="UniProtKB-KW"/>
</dbReference>
<comment type="subcellular location">
    <subcellularLocation>
        <location evidence="7">Cytoplasm</location>
    </subcellularLocation>
</comment>
<gene>
    <name evidence="9" type="primary">DPH2</name>
    <name evidence="9" type="ORF">TWF718_006308</name>
</gene>
<comment type="similarity">
    <text evidence="3 7">Belongs to the DPH1/DPH2 family. DPH2 subfamily.</text>
</comment>
<feature type="region of interest" description="Disordered" evidence="8">
    <location>
        <begin position="412"/>
        <end position="436"/>
    </location>
</feature>
<organism evidence="9 10">
    <name type="scientific">Orbilia javanica</name>
    <dbReference type="NCBI Taxonomy" id="47235"/>
    <lineage>
        <taxon>Eukaryota</taxon>
        <taxon>Fungi</taxon>
        <taxon>Dikarya</taxon>
        <taxon>Ascomycota</taxon>
        <taxon>Pezizomycotina</taxon>
        <taxon>Orbiliomycetes</taxon>
        <taxon>Orbiliales</taxon>
        <taxon>Orbiliaceae</taxon>
        <taxon>Orbilia</taxon>
    </lineage>
</organism>
<dbReference type="NCBIfam" id="TIGR00272">
    <property type="entry name" value="DPH2"/>
    <property type="match status" value="1"/>
</dbReference>
<sequence>MTQPELTVAPVLSTNAEYEPAAVQVETSTLSPSEIRTIYETDRTVDWILSNNYSRITLQFPDDLLRDSTQVEKTLQDGLRAKKKGPKQPAASIEDGVDGLKVGDAEEDGKKERKVYILADTSYGSCCVDEVAAEHADADCIVHYGRACLSPTNRLPVLHIFTTLPLDLQALISSFISTFPDKSTPVVLTSSLPYSSHIPTIYETLTSEGYTSIFATSVIHNPSSPIPNRTCPSTDVISTYHILHIDQPLTSLILTLSTLTSSTSLQIFDPTANTISSSASNRLLLRRYALQSHIRAAGIFGILINTLSSNNYLSTIKTLQTLLAKHYKKSYLVTVGKLNAAKLANFAEVEVWIVIGCWESAIVDERREMWRVVVTPWEATVALDGGEGVGVDGWRGDWEAFKTKVEDYQALQTEKGDEQDEDGNGDGSDEESEEPVFDFRTGRYISTAKPMKVVKTSLIEASSASGSNGDSSTALTTTQKDKSLSVMINNQISPAAEYLLQKRGWKGLGSDFAEVEYDQDGNEVWRGDEGAIVEEGRKGVARGYNVHEGEKRT</sequence>
<evidence type="ECO:0000256" key="4">
    <source>
        <dbReference type="ARBA" id="ARBA00022723"/>
    </source>
</evidence>
<dbReference type="GO" id="GO:0005737">
    <property type="term" value="C:cytoplasm"/>
    <property type="evidence" value="ECO:0007669"/>
    <property type="project" value="UniProtKB-SubCell"/>
</dbReference>